<organism evidence="1 2">
    <name type="scientific">Lasius niger</name>
    <name type="common">Black garden ant</name>
    <dbReference type="NCBI Taxonomy" id="67767"/>
    <lineage>
        <taxon>Eukaryota</taxon>
        <taxon>Metazoa</taxon>
        <taxon>Ecdysozoa</taxon>
        <taxon>Arthropoda</taxon>
        <taxon>Hexapoda</taxon>
        <taxon>Insecta</taxon>
        <taxon>Pterygota</taxon>
        <taxon>Neoptera</taxon>
        <taxon>Endopterygota</taxon>
        <taxon>Hymenoptera</taxon>
        <taxon>Apocrita</taxon>
        <taxon>Aculeata</taxon>
        <taxon>Formicoidea</taxon>
        <taxon>Formicidae</taxon>
        <taxon>Formicinae</taxon>
        <taxon>Lasius</taxon>
        <taxon>Lasius</taxon>
    </lineage>
</organism>
<dbReference type="AlphaFoldDB" id="A0A0J7KGJ3"/>
<proteinExistence type="predicted"/>
<dbReference type="STRING" id="67767.A0A0J7KGJ3"/>
<gene>
    <name evidence="1" type="ORF">RF55_11020</name>
</gene>
<evidence type="ECO:0000313" key="2">
    <source>
        <dbReference type="Proteomes" id="UP000036403"/>
    </source>
</evidence>
<dbReference type="EMBL" id="LBMM01007857">
    <property type="protein sequence ID" value="KMQ89364.1"/>
    <property type="molecule type" value="Genomic_DNA"/>
</dbReference>
<reference evidence="1 2" key="1">
    <citation type="submission" date="2015-04" db="EMBL/GenBank/DDBJ databases">
        <title>Lasius niger genome sequencing.</title>
        <authorList>
            <person name="Konorov E.A."/>
            <person name="Nikitin M.A."/>
            <person name="Kirill M.V."/>
            <person name="Chang P."/>
        </authorList>
    </citation>
    <scope>NUCLEOTIDE SEQUENCE [LARGE SCALE GENOMIC DNA]</scope>
    <source>
        <tissue evidence="1">Whole</tissue>
    </source>
</reference>
<accession>A0A0J7KGJ3</accession>
<dbReference type="Proteomes" id="UP000036403">
    <property type="component" value="Unassembled WGS sequence"/>
</dbReference>
<protein>
    <submittedName>
        <fullName evidence="1">Uncharacterized protein</fullName>
    </submittedName>
</protein>
<name>A0A0J7KGJ3_LASNI</name>
<comment type="caution">
    <text evidence="1">The sequence shown here is derived from an EMBL/GenBank/DDBJ whole genome shotgun (WGS) entry which is preliminary data.</text>
</comment>
<keyword evidence="2" id="KW-1185">Reference proteome</keyword>
<dbReference type="PaxDb" id="67767-A0A0J7KGJ3"/>
<dbReference type="OrthoDB" id="7700262at2759"/>
<sequence>MDWQLPIVSVLEAVSGEVLGLAIWYLRALRSWIAALWAKGDERGVVSSPEALSEPKLREFVDNPRLDVVKTKNSKRKIVEKESPPVSTGVGDIVEIRKIGYSKINVQLKSREAANNLVTNPILKAKKYKVFIPLYRTTRRGIIRNVPLDLSKEEIRREIDSEVVVSSIKRLNRRKRNSDSSLSDVVDSDSRLTPSNTVLVTFRGQILPSITWHLLCGSCKLHNKKKEIF</sequence>
<evidence type="ECO:0000313" key="1">
    <source>
        <dbReference type="EMBL" id="KMQ89364.1"/>
    </source>
</evidence>